<dbReference type="AlphaFoldDB" id="A0A833YIY3"/>
<accession>A0A833YIY3</accession>
<proteinExistence type="predicted"/>
<gene>
    <name evidence="1" type="ORF">HJG60_009352</name>
</gene>
<sequence>MEKFESLAQRFKLFSGSSGTCRIVLSRRMTRKKSRGKVYLARDDLGLNLDPLLPCNNERAISCPGTQDEDSSIFFQVASGSEVRCHVTPKAQATKATSETTTSSKLLHSMETTYKTKRQSTEWEKIFANPTSY</sequence>
<dbReference type="EMBL" id="JABVXQ010000015">
    <property type="protein sequence ID" value="KAF6074942.1"/>
    <property type="molecule type" value="Genomic_DNA"/>
</dbReference>
<comment type="caution">
    <text evidence="1">The sequence shown here is derived from an EMBL/GenBank/DDBJ whole genome shotgun (WGS) entry which is preliminary data.</text>
</comment>
<evidence type="ECO:0000313" key="2">
    <source>
        <dbReference type="Proteomes" id="UP000664940"/>
    </source>
</evidence>
<evidence type="ECO:0000313" key="1">
    <source>
        <dbReference type="EMBL" id="KAF6074942.1"/>
    </source>
</evidence>
<name>A0A833YIY3_9CHIR</name>
<organism evidence="1 2">
    <name type="scientific">Phyllostomus discolor</name>
    <name type="common">pale spear-nosed bat</name>
    <dbReference type="NCBI Taxonomy" id="89673"/>
    <lineage>
        <taxon>Eukaryota</taxon>
        <taxon>Metazoa</taxon>
        <taxon>Chordata</taxon>
        <taxon>Craniata</taxon>
        <taxon>Vertebrata</taxon>
        <taxon>Euteleostomi</taxon>
        <taxon>Mammalia</taxon>
        <taxon>Eutheria</taxon>
        <taxon>Laurasiatheria</taxon>
        <taxon>Chiroptera</taxon>
        <taxon>Yangochiroptera</taxon>
        <taxon>Phyllostomidae</taxon>
        <taxon>Phyllostominae</taxon>
        <taxon>Phyllostomus</taxon>
    </lineage>
</organism>
<reference evidence="1 2" key="1">
    <citation type="journal article" date="2020" name="Nature">
        <title>Six reference-quality genomes reveal evolution of bat adaptations.</title>
        <authorList>
            <person name="Jebb D."/>
            <person name="Huang Z."/>
            <person name="Pippel M."/>
            <person name="Hughes G.M."/>
            <person name="Lavrichenko K."/>
            <person name="Devanna P."/>
            <person name="Winkler S."/>
            <person name="Jermiin L.S."/>
            <person name="Skirmuntt E.C."/>
            <person name="Katzourakis A."/>
            <person name="Burkitt-Gray L."/>
            <person name="Ray D.A."/>
            <person name="Sullivan K.A.M."/>
            <person name="Roscito J.G."/>
            <person name="Kirilenko B.M."/>
            <person name="Davalos L.M."/>
            <person name="Corthals A.P."/>
            <person name="Power M.L."/>
            <person name="Jones G."/>
            <person name="Ransome R.D."/>
            <person name="Dechmann D.K.N."/>
            <person name="Locatelli A.G."/>
            <person name="Puechmaille S.J."/>
            <person name="Fedrigo O."/>
            <person name="Jarvis E.D."/>
            <person name="Hiller M."/>
            <person name="Vernes S.C."/>
            <person name="Myers E.W."/>
            <person name="Teeling E.C."/>
        </authorList>
    </citation>
    <scope>NUCLEOTIDE SEQUENCE [LARGE SCALE GENOMIC DNA]</scope>
    <source>
        <strain evidence="1">Bat1K_MPI-CBG_1</strain>
    </source>
</reference>
<dbReference type="Proteomes" id="UP000664940">
    <property type="component" value="Unassembled WGS sequence"/>
</dbReference>
<protein>
    <submittedName>
        <fullName evidence="1">Uncharacterized protein</fullName>
    </submittedName>
</protein>